<evidence type="ECO:0000313" key="3">
    <source>
        <dbReference type="Proteomes" id="UP000233551"/>
    </source>
</evidence>
<dbReference type="PANTHER" id="PTHR35218">
    <property type="entry name" value="RNASE H DOMAIN-CONTAINING PROTEIN"/>
    <property type="match status" value="1"/>
</dbReference>
<protein>
    <recommendedName>
        <fullName evidence="4">Endonuclease/exonuclease/phosphatase domain-containing protein</fullName>
    </recommendedName>
</protein>
<dbReference type="InterPro" id="IPR036691">
    <property type="entry name" value="Endo/exonu/phosph_ase_sf"/>
</dbReference>
<evidence type="ECO:0000313" key="2">
    <source>
        <dbReference type="EMBL" id="PKI59541.1"/>
    </source>
</evidence>
<feature type="compositionally biased region" description="Polar residues" evidence="1">
    <location>
        <begin position="257"/>
        <end position="276"/>
    </location>
</feature>
<evidence type="ECO:0000256" key="1">
    <source>
        <dbReference type="SAM" id="MobiDB-lite"/>
    </source>
</evidence>
<reference evidence="2 3" key="1">
    <citation type="submission" date="2017-11" db="EMBL/GenBank/DDBJ databases">
        <title>De-novo sequencing of pomegranate (Punica granatum L.) genome.</title>
        <authorList>
            <person name="Akparov Z."/>
            <person name="Amiraslanov A."/>
            <person name="Hajiyeva S."/>
            <person name="Abbasov M."/>
            <person name="Kaur K."/>
            <person name="Hamwieh A."/>
            <person name="Solovyev V."/>
            <person name="Salamov A."/>
            <person name="Braich B."/>
            <person name="Kosarev P."/>
            <person name="Mahmoud A."/>
            <person name="Hajiyev E."/>
            <person name="Babayeva S."/>
            <person name="Izzatullayeva V."/>
            <person name="Mammadov A."/>
            <person name="Mammadov A."/>
            <person name="Sharifova S."/>
            <person name="Ojaghi J."/>
            <person name="Eynullazada K."/>
            <person name="Bayramov B."/>
            <person name="Abdulazimova A."/>
            <person name="Shahmuradov I."/>
        </authorList>
    </citation>
    <scope>NUCLEOTIDE SEQUENCE [LARGE SCALE GENOMIC DNA]</scope>
    <source>
        <strain evidence="3">cv. AG2017</strain>
        <tissue evidence="2">Leaf</tissue>
    </source>
</reference>
<dbReference type="STRING" id="22663.A0A2I0JTE8"/>
<evidence type="ECO:0008006" key="4">
    <source>
        <dbReference type="Google" id="ProtNLM"/>
    </source>
</evidence>
<dbReference type="Proteomes" id="UP000233551">
    <property type="component" value="Unassembled WGS sequence"/>
</dbReference>
<dbReference type="AlphaFoldDB" id="A0A2I0JTE8"/>
<comment type="caution">
    <text evidence="2">The sequence shown here is derived from an EMBL/GenBank/DDBJ whole genome shotgun (WGS) entry which is preliminary data.</text>
</comment>
<proteinExistence type="predicted"/>
<feature type="region of interest" description="Disordered" evidence="1">
    <location>
        <begin position="248"/>
        <end position="284"/>
    </location>
</feature>
<organism evidence="2 3">
    <name type="scientific">Punica granatum</name>
    <name type="common">Pomegranate</name>
    <dbReference type="NCBI Taxonomy" id="22663"/>
    <lineage>
        <taxon>Eukaryota</taxon>
        <taxon>Viridiplantae</taxon>
        <taxon>Streptophyta</taxon>
        <taxon>Embryophyta</taxon>
        <taxon>Tracheophyta</taxon>
        <taxon>Spermatophyta</taxon>
        <taxon>Magnoliopsida</taxon>
        <taxon>eudicotyledons</taxon>
        <taxon>Gunneridae</taxon>
        <taxon>Pentapetalae</taxon>
        <taxon>rosids</taxon>
        <taxon>malvids</taxon>
        <taxon>Myrtales</taxon>
        <taxon>Lythraceae</taxon>
        <taxon>Punica</taxon>
    </lineage>
</organism>
<name>A0A2I0JTE8_PUNGR</name>
<dbReference type="SUPFAM" id="SSF56219">
    <property type="entry name" value="DNase I-like"/>
    <property type="match status" value="1"/>
</dbReference>
<accession>A0A2I0JTE8</accession>
<sequence length="550" mass="62075">MTYAHNCCPIHHPCHLEHRMSRSYLQRTRLGAAAAWGLTLHGLSITSLISTGFILRWADLVGFNRPSHIQACIYRKTPSAPLGHLTTLSLSFSSFSQTAHTSTINPTFPHHYALCKPHCPSVADSGYPLPGLRNPPPIKHRSPTPQNSKDSISFNQPGNDTYLTDDSNNTPRVNAATRMSSEQGEKQSTVTGTDAGDMEAKEDFLHMGRLESNPKEKRKVRMAACSQAIYTDTLYSGLIETQAREEARFQEGPRDGGSQTKSSGPFESRNPTNPNSRGGGPYQAPKEAMSLLAWNCRGVRGEPIVRALRLLARKHRPSMIFLSETKANSEHCNKIARHCNLNGIFTVESSNAAGGLCLLWNTELKEAWTCDRSSNEVVKNAWNNIVNGSKAFQLSSKLKNVKTGLRRWNKEVFGYYDTNIAGIMEKLEEIQRQHPTAEINEQEEKLIAELEENLTKKDLIWRQKSRELWLKEGDRNSKFFHLSIVIRRRSNHIAAIKDNDREWIQDHEGIGNYFLRNFQELFNTSNPTIPKDMEDLINHTITEPENECLT</sequence>
<keyword evidence="3" id="KW-1185">Reference proteome</keyword>
<feature type="compositionally biased region" description="Polar residues" evidence="1">
    <location>
        <begin position="143"/>
        <end position="192"/>
    </location>
</feature>
<dbReference type="Gene3D" id="3.60.10.10">
    <property type="entry name" value="Endonuclease/exonuclease/phosphatase"/>
    <property type="match status" value="1"/>
</dbReference>
<dbReference type="PANTHER" id="PTHR35218:SF9">
    <property type="entry name" value="ENDONUCLEASE_EXONUCLEASE_PHOSPHATASE DOMAIN-CONTAINING PROTEIN"/>
    <property type="match status" value="1"/>
</dbReference>
<gene>
    <name evidence="2" type="ORF">CRG98_020069</name>
</gene>
<dbReference type="EMBL" id="PGOL01001267">
    <property type="protein sequence ID" value="PKI59541.1"/>
    <property type="molecule type" value="Genomic_DNA"/>
</dbReference>
<feature type="region of interest" description="Disordered" evidence="1">
    <location>
        <begin position="126"/>
        <end position="197"/>
    </location>
</feature>